<feature type="region of interest" description="Disordered" evidence="6">
    <location>
        <begin position="34"/>
        <end position="62"/>
    </location>
</feature>
<reference evidence="7 8" key="1">
    <citation type="submission" date="2023-12" db="EMBL/GenBank/DDBJ databases">
        <title>A high-quality genome assembly for Dillenia turbinata (Dilleniales).</title>
        <authorList>
            <person name="Chanderbali A."/>
        </authorList>
    </citation>
    <scope>NUCLEOTIDE SEQUENCE [LARGE SCALE GENOMIC DNA]</scope>
    <source>
        <strain evidence="7">LSX21</strain>
        <tissue evidence="7">Leaf</tissue>
    </source>
</reference>
<keyword evidence="3" id="KW-1133">Transmembrane helix</keyword>
<keyword evidence="5" id="KW-0143">Chaperone</keyword>
<gene>
    <name evidence="7" type="ORF">RJ641_015012</name>
</gene>
<accession>A0AAN8UY22</accession>
<dbReference type="InterPro" id="IPR001580">
    <property type="entry name" value="Calret/calnex"/>
</dbReference>
<dbReference type="Pfam" id="PF00262">
    <property type="entry name" value="Calreticulin"/>
    <property type="match status" value="1"/>
</dbReference>
<name>A0AAN8UY22_9MAGN</name>
<proteinExistence type="inferred from homology"/>
<evidence type="ECO:0000313" key="7">
    <source>
        <dbReference type="EMBL" id="KAK6921334.1"/>
    </source>
</evidence>
<evidence type="ECO:0000256" key="6">
    <source>
        <dbReference type="SAM" id="MobiDB-lite"/>
    </source>
</evidence>
<keyword evidence="5" id="KW-0256">Endoplasmic reticulum</keyword>
<evidence type="ECO:0000256" key="2">
    <source>
        <dbReference type="ARBA" id="ARBA00022692"/>
    </source>
</evidence>
<protein>
    <submittedName>
        <fullName evidence="7">Calreticulin/calnexin</fullName>
    </submittedName>
</protein>
<dbReference type="GO" id="GO:0005789">
    <property type="term" value="C:endoplasmic reticulum membrane"/>
    <property type="evidence" value="ECO:0007669"/>
    <property type="project" value="UniProtKB-SubCell"/>
</dbReference>
<keyword evidence="8" id="KW-1185">Reference proteome</keyword>
<keyword evidence="2" id="KW-0812">Transmembrane</keyword>
<comment type="similarity">
    <text evidence="5">Belongs to the calreticulin family.</text>
</comment>
<evidence type="ECO:0000256" key="1">
    <source>
        <dbReference type="ARBA" id="ARBA00004389"/>
    </source>
</evidence>
<dbReference type="GO" id="GO:0006457">
    <property type="term" value="P:protein folding"/>
    <property type="evidence" value="ECO:0007669"/>
    <property type="project" value="InterPro"/>
</dbReference>
<dbReference type="Proteomes" id="UP001370490">
    <property type="component" value="Unassembled WGS sequence"/>
</dbReference>
<evidence type="ECO:0000256" key="4">
    <source>
        <dbReference type="ARBA" id="ARBA00023136"/>
    </source>
</evidence>
<comment type="caution">
    <text evidence="7">The sequence shown here is derived from an EMBL/GenBank/DDBJ whole genome shotgun (WGS) entry which is preliminary data.</text>
</comment>
<dbReference type="GO" id="GO:0051082">
    <property type="term" value="F:unfolded protein binding"/>
    <property type="evidence" value="ECO:0007669"/>
    <property type="project" value="InterPro"/>
</dbReference>
<dbReference type="SUPFAM" id="SSF63887">
    <property type="entry name" value="P-domain of calnexin/calreticulin"/>
    <property type="match status" value="1"/>
</dbReference>
<organism evidence="7 8">
    <name type="scientific">Dillenia turbinata</name>
    <dbReference type="NCBI Taxonomy" id="194707"/>
    <lineage>
        <taxon>Eukaryota</taxon>
        <taxon>Viridiplantae</taxon>
        <taxon>Streptophyta</taxon>
        <taxon>Embryophyta</taxon>
        <taxon>Tracheophyta</taxon>
        <taxon>Spermatophyta</taxon>
        <taxon>Magnoliopsida</taxon>
        <taxon>eudicotyledons</taxon>
        <taxon>Gunneridae</taxon>
        <taxon>Pentapetalae</taxon>
        <taxon>Dilleniales</taxon>
        <taxon>Dilleniaceae</taxon>
        <taxon>Dillenia</taxon>
    </lineage>
</organism>
<dbReference type="EMBL" id="JBAMMX010000020">
    <property type="protein sequence ID" value="KAK6921334.1"/>
    <property type="molecule type" value="Genomic_DNA"/>
</dbReference>
<evidence type="ECO:0000256" key="3">
    <source>
        <dbReference type="ARBA" id="ARBA00022989"/>
    </source>
</evidence>
<dbReference type="GO" id="GO:0005509">
    <property type="term" value="F:calcium ion binding"/>
    <property type="evidence" value="ECO:0007669"/>
    <property type="project" value="InterPro"/>
</dbReference>
<keyword evidence="4" id="KW-0472">Membrane</keyword>
<feature type="compositionally biased region" description="Basic and acidic residues" evidence="6">
    <location>
        <begin position="36"/>
        <end position="62"/>
    </location>
</feature>
<comment type="subcellular location">
    <subcellularLocation>
        <location evidence="1">Endoplasmic reticulum membrane</location>
        <topology evidence="1">Single-pass membrane protein</topology>
    </subcellularLocation>
</comment>
<evidence type="ECO:0000256" key="5">
    <source>
        <dbReference type="RuleBase" id="RU362126"/>
    </source>
</evidence>
<evidence type="ECO:0000313" key="8">
    <source>
        <dbReference type="Proteomes" id="UP001370490"/>
    </source>
</evidence>
<dbReference type="GO" id="GO:0036503">
    <property type="term" value="P:ERAD pathway"/>
    <property type="evidence" value="ECO:0007669"/>
    <property type="project" value="TreeGrafter"/>
</dbReference>
<dbReference type="PANTHER" id="PTHR11073">
    <property type="entry name" value="CALRETICULIN AND CALNEXIN"/>
    <property type="match status" value="1"/>
</dbReference>
<dbReference type="Gene3D" id="2.10.250.10">
    <property type="entry name" value="Calreticulin/calnexin, P domain"/>
    <property type="match status" value="1"/>
</dbReference>
<dbReference type="InterPro" id="IPR009033">
    <property type="entry name" value="Calreticulin/calnexin_P_dom_sf"/>
</dbReference>
<dbReference type="PANTHER" id="PTHR11073:SF1">
    <property type="entry name" value="CALNEXIN 14D-RELATED"/>
    <property type="match status" value="1"/>
</dbReference>
<sequence length="143" mass="16289">MGQVRQPVDPLIFTSLIVEFIIYKFDPPIIPTKTIPDPEVKKPGPKDERAKIPELDTAPKFDSPKCVKAPGCGEWKRTMKRNPAYKGKLHPPLTNDPNYKGILKPLQMPNPHYFEIDKLDFKPIATCSIEIGQHKMVYCLTTF</sequence>
<dbReference type="AlphaFoldDB" id="A0AAN8UY22"/>